<dbReference type="EMBL" id="CP000592">
    <property type="protein sequence ID" value="ABO99124.1"/>
    <property type="molecule type" value="Genomic_DNA"/>
</dbReference>
<dbReference type="Gramene" id="ABO99124">
    <property type="protein sequence ID" value="ABO99124"/>
    <property type="gene ID" value="OSTLU_25333"/>
</dbReference>
<dbReference type="InterPro" id="IPR043519">
    <property type="entry name" value="NT_sf"/>
</dbReference>
<evidence type="ECO:0000313" key="6">
    <source>
        <dbReference type="Proteomes" id="UP000001568"/>
    </source>
</evidence>
<dbReference type="CDD" id="cd00077">
    <property type="entry name" value="HDc"/>
    <property type="match status" value="1"/>
</dbReference>
<dbReference type="CDD" id="cd05399">
    <property type="entry name" value="NT_Rel-Spo_like"/>
    <property type="match status" value="1"/>
</dbReference>
<dbReference type="HOGENOM" id="CLU_013972_0_0_1"/>
<evidence type="ECO:0000256" key="2">
    <source>
        <dbReference type="SAM" id="MobiDB-lite"/>
    </source>
</evidence>
<evidence type="ECO:0000256" key="1">
    <source>
        <dbReference type="ARBA" id="ARBA00007476"/>
    </source>
</evidence>
<dbReference type="eggNOG" id="KOG1157">
    <property type="taxonomic scope" value="Eukaryota"/>
</dbReference>
<evidence type="ECO:0000259" key="3">
    <source>
        <dbReference type="SMART" id="SM00471"/>
    </source>
</evidence>
<feature type="domain" description="RelA/SpoT" evidence="4">
    <location>
        <begin position="435"/>
        <end position="556"/>
    </location>
</feature>
<dbReference type="SMART" id="SM00954">
    <property type="entry name" value="RelA_SpoT"/>
    <property type="match status" value="1"/>
</dbReference>
<dbReference type="InterPro" id="IPR007685">
    <property type="entry name" value="RelA_SpoT"/>
</dbReference>
<comment type="similarity">
    <text evidence="1">Belongs to the RelA/SpoT family.</text>
</comment>
<dbReference type="SMART" id="SM00471">
    <property type="entry name" value="HDc"/>
    <property type="match status" value="1"/>
</dbReference>
<dbReference type="PANTHER" id="PTHR21262">
    <property type="entry name" value="GUANOSINE-3',5'-BIS DIPHOSPHATE 3'-PYROPHOSPHOHYDROLASE"/>
    <property type="match status" value="1"/>
</dbReference>
<sequence length="890" mass="98588">MSQRATELGEFNEAFLASFVTSACVGATAFMWERAWKGRVFGSDASDDASNRGGWASARAESADASWVGESRDFDGKTLHGVDVSRYAIFQEPEVKRALAFAASWHRGQRRKNGDSYAKHCVESAKILAANLPGNGSRSRDAVCACLLHDVLDDTACTDETLKATFGTRVYNLVIQVSRVGQMNEVMRRRRRDVDDVEVKAKLSEEDLTQLRKILLLIVRDPRVFLIKIADRLHNMRTIYAISSEEKAMDIANETLRVWCSLAEKLGMWAIKSELEDLCFAVLDPENFDGIMTARSKAWKPRAKDMSGRARSSSKSKQTGQTESSPSSFFGLDAVSFFGAKEETESDSFDGSGSHDDDRYAPWQLDVKHRIESIPSFDWLSTREGDSLQVEGLTALPGSIAASLSTLDAIRGRLWSELLMDGYTTQSDLNISVSSRLKSAYSTYMKMKRKNLPFERVCDTRAMRIVVGDASTSERGTEREIDACYALLDLIHKMYRPIEGEYDDYITNAKKTGYRSLHTAIGGPDGAPLEVQVRTRSMHDAAEFGVAAQWMYKGKPKFASKSYQDASHTDETPSVGGGVQLVSSGRRSCGVVIDANGSRMLVAEPMRSEWSDVAAWMADKHHEALMKEVIASGLTSARQGTSEFFISEFCYCVDQRWHRVDNLGHKTRVTAEIVIEGADDANDSDDDLSSLDDDDVDMRIRQLQTVAGELLNESIDGDDASGEDKETLLSNWSATAAEIEKRKRIARAKQTQLAREERWRRGEEEAPALNILMAGKRTTPKPSKGIFQTEEAAKFEAEVALKNPSAKLPNVDLNNDGVMVITWKDDLPEVRSVRRGSTVAEIRAEAASSADADARVNVNMVMVPPSTKLKDGDMIFLSSDGDTKAREHVS</sequence>
<dbReference type="KEGG" id="olu:OSTLU_25333"/>
<dbReference type="OrthoDB" id="497069at2759"/>
<proteinExistence type="inferred from homology"/>
<dbReference type="GO" id="GO:0009507">
    <property type="term" value="C:chloroplast"/>
    <property type="evidence" value="ECO:0007669"/>
    <property type="project" value="TreeGrafter"/>
</dbReference>
<keyword evidence="6" id="KW-1185">Reference proteome</keyword>
<feature type="region of interest" description="Disordered" evidence="2">
    <location>
        <begin position="299"/>
        <end position="328"/>
    </location>
</feature>
<evidence type="ECO:0000313" key="5">
    <source>
        <dbReference type="EMBL" id="ABO99124.1"/>
    </source>
</evidence>
<feature type="domain" description="HD/PDEase" evidence="3">
    <location>
        <begin position="113"/>
        <end position="245"/>
    </location>
</feature>
<dbReference type="PROSITE" id="PS51257">
    <property type="entry name" value="PROKAR_LIPOPROTEIN"/>
    <property type="match status" value="1"/>
</dbReference>
<dbReference type="Gene3D" id="1.10.3210.10">
    <property type="entry name" value="Hypothetical protein af1432"/>
    <property type="match status" value="1"/>
</dbReference>
<dbReference type="Gene3D" id="3.30.460.10">
    <property type="entry name" value="Beta Polymerase, domain 2"/>
    <property type="match status" value="1"/>
</dbReference>
<dbReference type="Pfam" id="PF04607">
    <property type="entry name" value="RelA_SpoT"/>
    <property type="match status" value="1"/>
</dbReference>
<organism evidence="5 6">
    <name type="scientific">Ostreococcus lucimarinus (strain CCE9901)</name>
    <dbReference type="NCBI Taxonomy" id="436017"/>
    <lineage>
        <taxon>Eukaryota</taxon>
        <taxon>Viridiplantae</taxon>
        <taxon>Chlorophyta</taxon>
        <taxon>Mamiellophyceae</taxon>
        <taxon>Mamiellales</taxon>
        <taxon>Bathycoccaceae</taxon>
        <taxon>Ostreococcus</taxon>
    </lineage>
</organism>
<dbReference type="STRING" id="436017.A4S5U5"/>
<dbReference type="Proteomes" id="UP000001568">
    <property type="component" value="Chromosome 12"/>
</dbReference>
<gene>
    <name evidence="5" type="ORF">OSTLU_25333</name>
</gene>
<dbReference type="PANTHER" id="PTHR21262:SF31">
    <property type="entry name" value="GTP PYROPHOSPHOKINASE"/>
    <property type="match status" value="1"/>
</dbReference>
<feature type="compositionally biased region" description="Polar residues" evidence="2">
    <location>
        <begin position="310"/>
        <end position="328"/>
    </location>
</feature>
<dbReference type="RefSeq" id="XP_001420831.1">
    <property type="nucleotide sequence ID" value="XM_001420794.1"/>
</dbReference>
<dbReference type="GO" id="GO:0015969">
    <property type="term" value="P:guanosine tetraphosphate metabolic process"/>
    <property type="evidence" value="ECO:0007669"/>
    <property type="project" value="InterPro"/>
</dbReference>
<name>A4S5U5_OSTLU</name>
<dbReference type="AlphaFoldDB" id="A4S5U5"/>
<protein>
    <submittedName>
        <fullName evidence="5">Uncharacterized protein</fullName>
    </submittedName>
</protein>
<accession>A4S5U5</accession>
<dbReference type="Pfam" id="PF13328">
    <property type="entry name" value="HD_4"/>
    <property type="match status" value="1"/>
</dbReference>
<dbReference type="SUPFAM" id="SSF81301">
    <property type="entry name" value="Nucleotidyltransferase"/>
    <property type="match status" value="1"/>
</dbReference>
<dbReference type="InterPro" id="IPR003607">
    <property type="entry name" value="HD/PDEase_dom"/>
</dbReference>
<dbReference type="SUPFAM" id="SSF109604">
    <property type="entry name" value="HD-domain/PDEase-like"/>
    <property type="match status" value="1"/>
</dbReference>
<reference evidence="5 6" key="1">
    <citation type="journal article" date="2007" name="Proc. Natl. Acad. Sci. U.S.A.">
        <title>The tiny eukaryote Ostreococcus provides genomic insights into the paradox of plankton speciation.</title>
        <authorList>
            <person name="Palenik B."/>
            <person name="Grimwood J."/>
            <person name="Aerts A."/>
            <person name="Rouze P."/>
            <person name="Salamov A."/>
            <person name="Putnam N."/>
            <person name="Dupont C."/>
            <person name="Jorgensen R."/>
            <person name="Derelle E."/>
            <person name="Rombauts S."/>
            <person name="Zhou K."/>
            <person name="Otillar R."/>
            <person name="Merchant S.S."/>
            <person name="Podell S."/>
            <person name="Gaasterland T."/>
            <person name="Napoli C."/>
            <person name="Gendler K."/>
            <person name="Manuell A."/>
            <person name="Tai V."/>
            <person name="Vallon O."/>
            <person name="Piganeau G."/>
            <person name="Jancek S."/>
            <person name="Heijde M."/>
            <person name="Jabbari K."/>
            <person name="Bowler C."/>
            <person name="Lohr M."/>
            <person name="Robbens S."/>
            <person name="Werner G."/>
            <person name="Dubchak I."/>
            <person name="Pazour G.J."/>
            <person name="Ren Q."/>
            <person name="Paulsen I."/>
            <person name="Delwiche C."/>
            <person name="Schmutz J."/>
            <person name="Rokhsar D."/>
            <person name="Van de Peer Y."/>
            <person name="Moreau H."/>
            <person name="Grigoriev I.V."/>
        </authorList>
    </citation>
    <scope>NUCLEOTIDE SEQUENCE [LARGE SCALE GENOMIC DNA]</scope>
    <source>
        <strain evidence="5 6">CCE9901</strain>
    </source>
</reference>
<dbReference type="GeneID" id="5004870"/>
<dbReference type="OMA" id="MWAIKSE"/>
<dbReference type="FunFam" id="1.10.3210.10:FF:000001">
    <property type="entry name" value="GTP pyrophosphokinase RelA"/>
    <property type="match status" value="1"/>
</dbReference>
<evidence type="ECO:0000259" key="4">
    <source>
        <dbReference type="SMART" id="SM00954"/>
    </source>
</evidence>